<dbReference type="InterPro" id="IPR036864">
    <property type="entry name" value="Zn2-C6_fun-type_DNA-bd_sf"/>
</dbReference>
<dbReference type="SMART" id="SM00066">
    <property type="entry name" value="GAL4"/>
    <property type="match status" value="1"/>
</dbReference>
<proteinExistence type="predicted"/>
<dbReference type="GO" id="GO:0043565">
    <property type="term" value="F:sequence-specific DNA binding"/>
    <property type="evidence" value="ECO:0007669"/>
    <property type="project" value="TreeGrafter"/>
</dbReference>
<dbReference type="Gene3D" id="4.10.240.10">
    <property type="entry name" value="Zn(2)-C6 fungal-type DNA-binding domain"/>
    <property type="match status" value="1"/>
</dbReference>
<dbReference type="GO" id="GO:0008270">
    <property type="term" value="F:zinc ion binding"/>
    <property type="evidence" value="ECO:0007669"/>
    <property type="project" value="InterPro"/>
</dbReference>
<dbReference type="PROSITE" id="PS50048">
    <property type="entry name" value="ZN2_CY6_FUNGAL_2"/>
    <property type="match status" value="1"/>
</dbReference>
<dbReference type="GO" id="GO:0000981">
    <property type="term" value="F:DNA-binding transcription factor activity, RNA polymerase II-specific"/>
    <property type="evidence" value="ECO:0007669"/>
    <property type="project" value="InterPro"/>
</dbReference>
<comment type="caution">
    <text evidence="7">The sequence shown here is derived from an EMBL/GenBank/DDBJ whole genome shotgun (WGS) entry which is preliminary data.</text>
</comment>
<dbReference type="RefSeq" id="XP_056484924.1">
    <property type="nucleotide sequence ID" value="XM_056634304.1"/>
</dbReference>
<dbReference type="AlphaFoldDB" id="A0A9X0B3W3"/>
<evidence type="ECO:0000256" key="1">
    <source>
        <dbReference type="ARBA" id="ARBA00004123"/>
    </source>
</evidence>
<evidence type="ECO:0000256" key="3">
    <source>
        <dbReference type="ARBA" id="ARBA00023125"/>
    </source>
</evidence>
<name>A0A9X0B3W3_9EURO</name>
<protein>
    <recommendedName>
        <fullName evidence="6">Zn(2)-C6 fungal-type domain-containing protein</fullName>
    </recommendedName>
</protein>
<reference evidence="7" key="2">
    <citation type="journal article" date="2023" name="IMA Fungus">
        <title>Comparative genomic study of the Penicillium genus elucidates a diverse pangenome and 15 lateral gene transfer events.</title>
        <authorList>
            <person name="Petersen C."/>
            <person name="Sorensen T."/>
            <person name="Nielsen M.R."/>
            <person name="Sondergaard T.E."/>
            <person name="Sorensen J.L."/>
            <person name="Fitzpatrick D.A."/>
            <person name="Frisvad J.C."/>
            <person name="Nielsen K.L."/>
        </authorList>
    </citation>
    <scope>NUCLEOTIDE SEQUENCE</scope>
    <source>
        <strain evidence="7">IBT 29677</strain>
    </source>
</reference>
<evidence type="ECO:0000256" key="2">
    <source>
        <dbReference type="ARBA" id="ARBA00023015"/>
    </source>
</evidence>
<dbReference type="PROSITE" id="PS00463">
    <property type="entry name" value="ZN2_CY6_FUNGAL_1"/>
    <property type="match status" value="1"/>
</dbReference>
<evidence type="ECO:0000256" key="5">
    <source>
        <dbReference type="ARBA" id="ARBA00023242"/>
    </source>
</evidence>
<dbReference type="EMBL" id="JAPZBU010000009">
    <property type="protein sequence ID" value="KAJ5387126.1"/>
    <property type="molecule type" value="Genomic_DNA"/>
</dbReference>
<evidence type="ECO:0000256" key="4">
    <source>
        <dbReference type="ARBA" id="ARBA00023163"/>
    </source>
</evidence>
<dbReference type="OrthoDB" id="4330117at2759"/>
<evidence type="ECO:0000313" key="7">
    <source>
        <dbReference type="EMBL" id="KAJ5387126.1"/>
    </source>
</evidence>
<gene>
    <name evidence="7" type="ORF">N7509_009667</name>
</gene>
<dbReference type="CDD" id="cd00067">
    <property type="entry name" value="GAL4"/>
    <property type="match status" value="1"/>
</dbReference>
<reference evidence="7" key="1">
    <citation type="submission" date="2022-12" db="EMBL/GenBank/DDBJ databases">
        <authorList>
            <person name="Petersen C."/>
        </authorList>
    </citation>
    <scope>NUCLEOTIDE SEQUENCE</scope>
    <source>
        <strain evidence="7">IBT 29677</strain>
    </source>
</reference>
<dbReference type="PANTHER" id="PTHR47540:SF6">
    <property type="entry name" value="ZN(II)2CYS6 TRANSCRIPTION FACTOR (EUROFUNG)"/>
    <property type="match status" value="1"/>
</dbReference>
<keyword evidence="4" id="KW-0804">Transcription</keyword>
<evidence type="ECO:0000313" key="8">
    <source>
        <dbReference type="Proteomes" id="UP001147747"/>
    </source>
</evidence>
<keyword evidence="5" id="KW-0539">Nucleus</keyword>
<comment type="subcellular location">
    <subcellularLocation>
        <location evidence="1">Nucleus</location>
    </subcellularLocation>
</comment>
<dbReference type="PANTHER" id="PTHR47540">
    <property type="entry name" value="THIAMINE REPRESSIBLE GENES REGULATORY PROTEIN THI5"/>
    <property type="match status" value="1"/>
</dbReference>
<feature type="domain" description="Zn(2)-C6 fungal-type" evidence="6">
    <location>
        <begin position="26"/>
        <end position="55"/>
    </location>
</feature>
<dbReference type="Pfam" id="PF00172">
    <property type="entry name" value="Zn_clus"/>
    <property type="match status" value="1"/>
</dbReference>
<sequence>MTTDSNTFKSNRPGPDEDGAKKLRRACNVCHRMKLRCSGTSPCTRCKKAGSECVYSFAAKIGKPKGSRNKKTLEKLQQRNETIGESKFHHPIISTPVTDRSVSLDCDFDDEEVSEDQDNILNFDTWMSDHTLVSLSDVEFPIETEGLKESTMWDVRVVQSIDLFPGNMPLEDTGLQSQYQMTEGSSTTQLDSINQRNGQASCLCLQYQFESLCKLKGLEQSRGPVQADTDFATTLNALTATQTVLNCDHCQEDSETNMLVTMVVDLAFRRLQNLTAATPDGLVELRLTLGGIQMVETEPLSSMRKTIVTLARDQVEQVFIAMRTRVSQLNARAKETTQKDVDKMHAMRLQLTLMRLEMMFTALQTILK</sequence>
<dbReference type="Proteomes" id="UP001147747">
    <property type="component" value="Unassembled WGS sequence"/>
</dbReference>
<dbReference type="SUPFAM" id="SSF57701">
    <property type="entry name" value="Zn2/Cys6 DNA-binding domain"/>
    <property type="match status" value="1"/>
</dbReference>
<dbReference type="GO" id="GO:0045944">
    <property type="term" value="P:positive regulation of transcription by RNA polymerase II"/>
    <property type="evidence" value="ECO:0007669"/>
    <property type="project" value="TreeGrafter"/>
</dbReference>
<dbReference type="InterPro" id="IPR001138">
    <property type="entry name" value="Zn2Cys6_DnaBD"/>
</dbReference>
<keyword evidence="3" id="KW-0238">DNA-binding</keyword>
<keyword evidence="8" id="KW-1185">Reference proteome</keyword>
<keyword evidence="2" id="KW-0805">Transcription regulation</keyword>
<dbReference type="InterPro" id="IPR051711">
    <property type="entry name" value="Stress_Response_Reg"/>
</dbReference>
<evidence type="ECO:0000259" key="6">
    <source>
        <dbReference type="PROSITE" id="PS50048"/>
    </source>
</evidence>
<dbReference type="GO" id="GO:0005634">
    <property type="term" value="C:nucleus"/>
    <property type="evidence" value="ECO:0007669"/>
    <property type="project" value="UniProtKB-SubCell"/>
</dbReference>
<organism evidence="7 8">
    <name type="scientific">Penicillium cosmopolitanum</name>
    <dbReference type="NCBI Taxonomy" id="1131564"/>
    <lineage>
        <taxon>Eukaryota</taxon>
        <taxon>Fungi</taxon>
        <taxon>Dikarya</taxon>
        <taxon>Ascomycota</taxon>
        <taxon>Pezizomycotina</taxon>
        <taxon>Eurotiomycetes</taxon>
        <taxon>Eurotiomycetidae</taxon>
        <taxon>Eurotiales</taxon>
        <taxon>Aspergillaceae</taxon>
        <taxon>Penicillium</taxon>
    </lineage>
</organism>
<dbReference type="GeneID" id="81373284"/>
<accession>A0A9X0B3W3</accession>